<evidence type="ECO:0000313" key="3">
    <source>
        <dbReference type="Proteomes" id="UP001156670"/>
    </source>
</evidence>
<dbReference type="EMBL" id="BSOB01000063">
    <property type="protein sequence ID" value="GLQ95521.1"/>
    <property type="molecule type" value="Genomic_DNA"/>
</dbReference>
<comment type="caution">
    <text evidence="2">The sequence shown here is derived from an EMBL/GenBank/DDBJ whole genome shotgun (WGS) entry which is preliminary data.</text>
</comment>
<organism evidence="2 3">
    <name type="scientific">Dyella acidisoli</name>
    <dbReference type="NCBI Taxonomy" id="1867834"/>
    <lineage>
        <taxon>Bacteria</taxon>
        <taxon>Pseudomonadati</taxon>
        <taxon>Pseudomonadota</taxon>
        <taxon>Gammaproteobacteria</taxon>
        <taxon>Lysobacterales</taxon>
        <taxon>Rhodanobacteraceae</taxon>
        <taxon>Dyella</taxon>
    </lineage>
</organism>
<feature type="compositionally biased region" description="Basic and acidic residues" evidence="1">
    <location>
        <begin position="41"/>
        <end position="51"/>
    </location>
</feature>
<proteinExistence type="predicted"/>
<accession>A0ABQ5XVL5</accession>
<sequence length="61" mass="7129">MWCGRRWITSEYVGWSEKLNNHAASSQSRDEGHRWGASFPRKRESIFKDASEQDGFPLGRE</sequence>
<feature type="region of interest" description="Disordered" evidence="1">
    <location>
        <begin position="22"/>
        <end position="61"/>
    </location>
</feature>
<evidence type="ECO:0000313" key="2">
    <source>
        <dbReference type="EMBL" id="GLQ95521.1"/>
    </source>
</evidence>
<keyword evidence="3" id="KW-1185">Reference proteome</keyword>
<protein>
    <submittedName>
        <fullName evidence="2">Uncharacterized protein</fullName>
    </submittedName>
</protein>
<name>A0ABQ5XVL5_9GAMM</name>
<reference evidence="3" key="1">
    <citation type="journal article" date="2019" name="Int. J. Syst. Evol. Microbiol.">
        <title>The Global Catalogue of Microorganisms (GCM) 10K type strain sequencing project: providing services to taxonomists for standard genome sequencing and annotation.</title>
        <authorList>
            <consortium name="The Broad Institute Genomics Platform"/>
            <consortium name="The Broad Institute Genome Sequencing Center for Infectious Disease"/>
            <person name="Wu L."/>
            <person name="Ma J."/>
        </authorList>
    </citation>
    <scope>NUCLEOTIDE SEQUENCE [LARGE SCALE GENOMIC DNA]</scope>
    <source>
        <strain evidence="3">NBRC 111980</strain>
    </source>
</reference>
<dbReference type="Proteomes" id="UP001156670">
    <property type="component" value="Unassembled WGS sequence"/>
</dbReference>
<evidence type="ECO:0000256" key="1">
    <source>
        <dbReference type="SAM" id="MobiDB-lite"/>
    </source>
</evidence>
<gene>
    <name evidence="2" type="ORF">GCM10007901_44770</name>
</gene>